<evidence type="ECO:0000256" key="9">
    <source>
        <dbReference type="HAMAP-Rule" id="MF_00275"/>
    </source>
</evidence>
<evidence type="ECO:0000313" key="11">
    <source>
        <dbReference type="Proteomes" id="UP000664698"/>
    </source>
</evidence>
<comment type="caution">
    <text evidence="10">The sequence shown here is derived from an EMBL/GenBank/DDBJ whole genome shotgun (WGS) entry which is preliminary data.</text>
</comment>
<feature type="transmembrane region" description="Helical" evidence="9">
    <location>
        <begin position="418"/>
        <end position="441"/>
    </location>
</feature>
<dbReference type="InterPro" id="IPR004623">
    <property type="entry name" value="KdpA"/>
</dbReference>
<accession>A0ABS3BQF6</accession>
<dbReference type="EMBL" id="JAFKCW010000002">
    <property type="protein sequence ID" value="MBN7801537.1"/>
    <property type="molecule type" value="Genomic_DNA"/>
</dbReference>
<feature type="transmembrane region" description="Helical" evidence="9">
    <location>
        <begin position="180"/>
        <end position="201"/>
    </location>
</feature>
<feature type="transmembrane region" description="Helical" evidence="9">
    <location>
        <begin position="530"/>
        <end position="553"/>
    </location>
</feature>
<evidence type="ECO:0000256" key="4">
    <source>
        <dbReference type="ARBA" id="ARBA00022692"/>
    </source>
</evidence>
<dbReference type="Pfam" id="PF03814">
    <property type="entry name" value="KdpA"/>
    <property type="match status" value="1"/>
</dbReference>
<dbReference type="PIRSF" id="PIRSF001294">
    <property type="entry name" value="K_ATPaseA"/>
    <property type="match status" value="1"/>
</dbReference>
<evidence type="ECO:0000256" key="5">
    <source>
        <dbReference type="ARBA" id="ARBA00022958"/>
    </source>
</evidence>
<feature type="transmembrane region" description="Helical" evidence="9">
    <location>
        <begin position="67"/>
        <end position="85"/>
    </location>
</feature>
<dbReference type="PANTHER" id="PTHR30607">
    <property type="entry name" value="POTASSIUM-TRANSPORTING ATPASE A CHAIN"/>
    <property type="match status" value="1"/>
</dbReference>
<evidence type="ECO:0000256" key="7">
    <source>
        <dbReference type="ARBA" id="ARBA00023065"/>
    </source>
</evidence>
<keyword evidence="7 9" id="KW-0406">Ion transport</keyword>
<sequence length="563" mass="60991">MTTELLGILLIFLASLSLAWPLGKYITRVFTDQSTFLDFLNPMEEKLLRLAGINPSYSMDWKQNAKALLGLNLIFFFFAFLFLLFQGAHPFWNPVRLGNWEPTLAFNTAVSFVTNTNLQHYSGESGASYFTQLLVFCWLQFVSAGTGIAACALLFQGLKNDRTSQLGNFYKLFVKSCTRILLPLAVVVSLLLVLGGTPVTFEGLREVTTLEGQKINVASGPVAPMVAIKQLGTNGGGFFGPNSTHPFENPNYLTNVVENISILLIPMALVFTFGFFLNRKKLALVFMGVMTLLFLSFVAISITEELKGSPSLRELGLSSSSNLEGKELRFGSMASSLWGVSTTSTSNGSVNSMHDSHTPISGGIFLLDMMINAIYGGVGVGFINFFLYVIIAVFIAGQMIGRTPDFLGKKIEAPEIKLASLVILLHPFLILAGTALASYSLSLDPELGWLKNPSYHGFSEILYENTSAAANNGSGFEGLGDNTPFWNLLTGIIMLLGRFLPIIGPLALVGSLSFKKSIPQSSGSLKLESMAFGVVLLAVILIVTALSFFPALALGPIADYFSI</sequence>
<keyword evidence="8 9" id="KW-0472">Membrane</keyword>
<feature type="transmembrane region" description="Helical" evidence="9">
    <location>
        <begin position="133"/>
        <end position="155"/>
    </location>
</feature>
<keyword evidence="3 9" id="KW-0633">Potassium transport</keyword>
<evidence type="ECO:0000256" key="2">
    <source>
        <dbReference type="ARBA" id="ARBA00022475"/>
    </source>
</evidence>
<dbReference type="PANTHER" id="PTHR30607:SF2">
    <property type="entry name" value="POTASSIUM-TRANSPORTING ATPASE POTASSIUM-BINDING SUBUNIT"/>
    <property type="match status" value="1"/>
</dbReference>
<dbReference type="RefSeq" id="WP_206569516.1">
    <property type="nucleotide sequence ID" value="NZ_JAFKCW010000002.1"/>
</dbReference>
<feature type="transmembrane region" description="Helical" evidence="9">
    <location>
        <begin position="284"/>
        <end position="303"/>
    </location>
</feature>
<protein>
    <recommendedName>
        <fullName evidence="9">Potassium-transporting ATPase potassium-binding subunit</fullName>
    </recommendedName>
    <alternativeName>
        <fullName evidence="9">ATP phosphohydrolase [potassium-transporting] A chain</fullName>
    </alternativeName>
    <alternativeName>
        <fullName evidence="9">Potassium-binding and translocating subunit A</fullName>
    </alternativeName>
    <alternativeName>
        <fullName evidence="9">Potassium-translocating ATPase A chain</fullName>
    </alternativeName>
</protein>
<gene>
    <name evidence="9 10" type="primary">kdpA</name>
    <name evidence="10" type="ORF">J0A67_11735</name>
</gene>
<dbReference type="Proteomes" id="UP000664698">
    <property type="component" value="Unassembled WGS sequence"/>
</dbReference>
<keyword evidence="5 9" id="KW-0630">Potassium</keyword>
<keyword evidence="6 9" id="KW-1133">Transmembrane helix</keyword>
<keyword evidence="1 9" id="KW-0813">Transport</keyword>
<dbReference type="NCBIfam" id="TIGR00680">
    <property type="entry name" value="kdpA"/>
    <property type="match status" value="1"/>
</dbReference>
<evidence type="ECO:0000256" key="1">
    <source>
        <dbReference type="ARBA" id="ARBA00022448"/>
    </source>
</evidence>
<evidence type="ECO:0000256" key="6">
    <source>
        <dbReference type="ARBA" id="ARBA00022989"/>
    </source>
</evidence>
<keyword evidence="4 9" id="KW-0812">Transmembrane</keyword>
<proteinExistence type="inferred from homology"/>
<name>A0ABS3BQF6_9BACT</name>
<dbReference type="HAMAP" id="MF_00275">
    <property type="entry name" value="KdpA"/>
    <property type="match status" value="1"/>
</dbReference>
<comment type="subcellular location">
    <subcellularLocation>
        <location evidence="9">Cell membrane</location>
        <topology evidence="9">Multi-pass membrane protein</topology>
    </subcellularLocation>
</comment>
<comment type="caution">
    <text evidence="9">Lacks conserved residue(s) required for the propagation of feature annotation.</text>
</comment>
<comment type="function">
    <text evidence="9">Part of the high-affinity ATP-driven potassium transport (or Kdp) system, which catalyzes the hydrolysis of ATP coupled with the electrogenic transport of potassium into the cytoplasm. This subunit binds the extracellular potassium ions and delivers the ions to the membrane domain of KdpB through an intramembrane tunnel.</text>
</comment>
<reference evidence="10 11" key="1">
    <citation type="submission" date="2021-03" db="EMBL/GenBank/DDBJ databases">
        <title>novel species isolated from a fishpond in China.</title>
        <authorList>
            <person name="Lu H."/>
            <person name="Cai Z."/>
        </authorList>
    </citation>
    <scope>NUCLEOTIDE SEQUENCE [LARGE SCALE GENOMIC DNA]</scope>
    <source>
        <strain evidence="10 11">JCM 31546</strain>
    </source>
</reference>
<keyword evidence="2 9" id="KW-1003">Cell membrane</keyword>
<comment type="similarity">
    <text evidence="9">Belongs to the KdpA family.</text>
</comment>
<evidence type="ECO:0000256" key="8">
    <source>
        <dbReference type="ARBA" id="ARBA00023136"/>
    </source>
</evidence>
<feature type="transmembrane region" description="Helical" evidence="9">
    <location>
        <begin position="485"/>
        <end position="509"/>
    </location>
</feature>
<organism evidence="10 11">
    <name type="scientific">Algoriphagus aestuariicola</name>
    <dbReference type="NCBI Taxonomy" id="1852016"/>
    <lineage>
        <taxon>Bacteria</taxon>
        <taxon>Pseudomonadati</taxon>
        <taxon>Bacteroidota</taxon>
        <taxon>Cytophagia</taxon>
        <taxon>Cytophagales</taxon>
        <taxon>Cyclobacteriaceae</taxon>
        <taxon>Algoriphagus</taxon>
    </lineage>
</organism>
<feature type="transmembrane region" description="Helical" evidence="9">
    <location>
        <begin position="373"/>
        <end position="397"/>
    </location>
</feature>
<evidence type="ECO:0000313" key="10">
    <source>
        <dbReference type="EMBL" id="MBN7801537.1"/>
    </source>
</evidence>
<feature type="transmembrane region" description="Helical" evidence="9">
    <location>
        <begin position="260"/>
        <end position="277"/>
    </location>
</feature>
<comment type="subunit">
    <text evidence="9">The system is composed of three essential subunits: KdpA, KdpB and KdpC.</text>
</comment>
<keyword evidence="11" id="KW-1185">Reference proteome</keyword>
<evidence type="ECO:0000256" key="3">
    <source>
        <dbReference type="ARBA" id="ARBA00022538"/>
    </source>
</evidence>